<feature type="transmembrane region" description="Helical" evidence="8">
    <location>
        <begin position="369"/>
        <end position="387"/>
    </location>
</feature>
<evidence type="ECO:0000256" key="7">
    <source>
        <dbReference type="SAM" id="MobiDB-lite"/>
    </source>
</evidence>
<feature type="transmembrane region" description="Helical" evidence="8">
    <location>
        <begin position="344"/>
        <end position="363"/>
    </location>
</feature>
<dbReference type="Pfam" id="PF05977">
    <property type="entry name" value="MFS_3"/>
    <property type="match status" value="1"/>
</dbReference>
<dbReference type="Gene3D" id="1.20.1250.20">
    <property type="entry name" value="MFS general substrate transporter like domains"/>
    <property type="match status" value="1"/>
</dbReference>
<keyword evidence="10" id="KW-1185">Reference proteome</keyword>
<dbReference type="CDD" id="cd06173">
    <property type="entry name" value="MFS_MefA_like"/>
    <property type="match status" value="1"/>
</dbReference>
<keyword evidence="2" id="KW-0813">Transport</keyword>
<feature type="transmembrane region" description="Helical" evidence="8">
    <location>
        <begin position="12"/>
        <end position="36"/>
    </location>
</feature>
<dbReference type="SUPFAM" id="SSF103473">
    <property type="entry name" value="MFS general substrate transporter"/>
    <property type="match status" value="1"/>
</dbReference>
<feature type="region of interest" description="Disordered" evidence="7">
    <location>
        <begin position="402"/>
        <end position="439"/>
    </location>
</feature>
<dbReference type="AlphaFoldDB" id="A0A8J7WN21"/>
<dbReference type="EMBL" id="JAGSXH010000081">
    <property type="protein sequence ID" value="MBS2965383.1"/>
    <property type="molecule type" value="Genomic_DNA"/>
</dbReference>
<proteinExistence type="predicted"/>
<evidence type="ECO:0000256" key="1">
    <source>
        <dbReference type="ARBA" id="ARBA00004651"/>
    </source>
</evidence>
<keyword evidence="6 8" id="KW-0472">Membrane</keyword>
<evidence type="ECO:0000256" key="6">
    <source>
        <dbReference type="ARBA" id="ARBA00023136"/>
    </source>
</evidence>
<comment type="caution">
    <text evidence="9">The sequence shown here is derived from an EMBL/GenBank/DDBJ whole genome shotgun (WGS) entry which is preliminary data.</text>
</comment>
<evidence type="ECO:0000256" key="5">
    <source>
        <dbReference type="ARBA" id="ARBA00022989"/>
    </source>
</evidence>
<reference evidence="9" key="1">
    <citation type="submission" date="2021-04" db="EMBL/GenBank/DDBJ databases">
        <title>Genome based classification of Actinospica acidithermotolerans sp. nov., an actinobacterium isolated from an Indonesian hot spring.</title>
        <authorList>
            <person name="Kusuma A.B."/>
            <person name="Putra K.E."/>
            <person name="Nafisah S."/>
            <person name="Loh J."/>
            <person name="Nouioui I."/>
            <person name="Goodfellow M."/>
        </authorList>
    </citation>
    <scope>NUCLEOTIDE SEQUENCE</scope>
    <source>
        <strain evidence="9">DSM 45618</strain>
    </source>
</reference>
<feature type="transmembrane region" description="Helical" evidence="8">
    <location>
        <begin position="42"/>
        <end position="61"/>
    </location>
</feature>
<feature type="transmembrane region" description="Helical" evidence="8">
    <location>
        <begin position="73"/>
        <end position="91"/>
    </location>
</feature>
<dbReference type="RefSeq" id="WP_211469742.1">
    <property type="nucleotide sequence ID" value="NZ_JAGSXH010000081.1"/>
</dbReference>
<evidence type="ECO:0000313" key="10">
    <source>
        <dbReference type="Proteomes" id="UP000677913"/>
    </source>
</evidence>
<sequence length="439" mass="44857">MRVLGDRRFRRLLAGQTLSGFGDSALYLTLGIWVKALTGSDGAAGAVFLCLGLPALGGPLYGRLADRMSRRTLQIAVNLATMLVVLCLLAVRGGGQLWIIFAVALWYGAASGIGGAASAGFRRDLLADGDLGAANALLLMSSQGVRILSPLVGAALFEAAGGGAVAVLDAVSFVAAILALASVHVEESIAVAEPRERFLRGAAAGLRHIRSVRLLAQVTYAAAGTFAVIGLNESVIFAVVAQGLHRAPGFLGLLNAVQGAGAVIGGLTANAMLRRLGAARMAGAAIAAFTLASLGYRFPDLATVCAAEVADGVALVWLMMVFATATQQHTPSHLQGRVNAAGMMLILTPQTVSIACGAAFIGVLGYRTLLLAMTAVTAACAVPLLAWPASDLRSETIAPFARAAASPPAPRSATSAGSGTIAARNNDKDQALDHARDQR</sequence>
<feature type="compositionally biased region" description="Basic and acidic residues" evidence="7">
    <location>
        <begin position="425"/>
        <end position="439"/>
    </location>
</feature>
<dbReference type="PANTHER" id="PTHR23513:SF6">
    <property type="entry name" value="MAJOR FACILITATOR SUPERFAMILY ASSOCIATED DOMAIN-CONTAINING PROTEIN"/>
    <property type="match status" value="1"/>
</dbReference>
<evidence type="ECO:0000256" key="4">
    <source>
        <dbReference type="ARBA" id="ARBA00022692"/>
    </source>
</evidence>
<feature type="transmembrane region" description="Helical" evidence="8">
    <location>
        <begin position="218"/>
        <end position="241"/>
    </location>
</feature>
<feature type="transmembrane region" description="Helical" evidence="8">
    <location>
        <begin position="301"/>
        <end position="323"/>
    </location>
</feature>
<gene>
    <name evidence="9" type="ORF">KGA66_20195</name>
</gene>
<evidence type="ECO:0000256" key="2">
    <source>
        <dbReference type="ARBA" id="ARBA00022448"/>
    </source>
</evidence>
<name>A0A8J7WN21_9ACTN</name>
<evidence type="ECO:0000256" key="3">
    <source>
        <dbReference type="ARBA" id="ARBA00022475"/>
    </source>
</evidence>
<feature type="compositionally biased region" description="Low complexity" evidence="7">
    <location>
        <begin position="402"/>
        <end position="423"/>
    </location>
</feature>
<protein>
    <submittedName>
        <fullName evidence="9">MFS transporter</fullName>
    </submittedName>
</protein>
<dbReference type="InterPro" id="IPR010290">
    <property type="entry name" value="TM_effector"/>
</dbReference>
<keyword evidence="5 8" id="KW-1133">Transmembrane helix</keyword>
<dbReference type="GO" id="GO:0005886">
    <property type="term" value="C:plasma membrane"/>
    <property type="evidence" value="ECO:0007669"/>
    <property type="project" value="UniProtKB-SubCell"/>
</dbReference>
<feature type="transmembrane region" description="Helical" evidence="8">
    <location>
        <begin position="247"/>
        <end position="269"/>
    </location>
</feature>
<dbReference type="Proteomes" id="UP000677913">
    <property type="component" value="Unassembled WGS sequence"/>
</dbReference>
<keyword evidence="3" id="KW-1003">Cell membrane</keyword>
<dbReference type="PANTHER" id="PTHR23513">
    <property type="entry name" value="INTEGRAL MEMBRANE EFFLUX PROTEIN-RELATED"/>
    <property type="match status" value="1"/>
</dbReference>
<comment type="subcellular location">
    <subcellularLocation>
        <location evidence="1">Cell membrane</location>
        <topology evidence="1">Multi-pass membrane protein</topology>
    </subcellularLocation>
</comment>
<evidence type="ECO:0000256" key="8">
    <source>
        <dbReference type="SAM" id="Phobius"/>
    </source>
</evidence>
<accession>A0A8J7WN21</accession>
<feature type="transmembrane region" description="Helical" evidence="8">
    <location>
        <begin position="97"/>
        <end position="121"/>
    </location>
</feature>
<organism evidence="9 10">
    <name type="scientific">Actinocrinis puniceicyclus</name>
    <dbReference type="NCBI Taxonomy" id="977794"/>
    <lineage>
        <taxon>Bacteria</taxon>
        <taxon>Bacillati</taxon>
        <taxon>Actinomycetota</taxon>
        <taxon>Actinomycetes</taxon>
        <taxon>Catenulisporales</taxon>
        <taxon>Actinospicaceae</taxon>
        <taxon>Actinocrinis</taxon>
    </lineage>
</organism>
<dbReference type="InterPro" id="IPR036259">
    <property type="entry name" value="MFS_trans_sf"/>
</dbReference>
<evidence type="ECO:0000313" key="9">
    <source>
        <dbReference type="EMBL" id="MBS2965383.1"/>
    </source>
</evidence>
<keyword evidence="4 8" id="KW-0812">Transmembrane</keyword>